<evidence type="ECO:0000256" key="4">
    <source>
        <dbReference type="ARBA" id="ARBA00023136"/>
    </source>
</evidence>
<accession>A0A0K6HC28</accession>
<keyword evidence="4" id="KW-0472">Membrane</keyword>
<dbReference type="OrthoDB" id="5555605at2"/>
<evidence type="ECO:0000259" key="5">
    <source>
        <dbReference type="Pfam" id="PF04357"/>
    </source>
</evidence>
<sequence length="1140" mass="124526">MKFVKYLAWTIVLLFVLIPSILYGLVATNTGSVWLITQAVKFTDYELSYSDISGNLISELRINDAKINNSSLRLEAGYIALAWQPTALFDNKLILKKVVGEQVTIWLPASSNTESDDSPVILPELSLPIELQVQQLRTREVTLVFGQSDSQVKEQSLPDLDLQLTWFEQKLNIKRLLLSYKESEISAKGNIITAGLFPLQLSANWRVSNAISQADIGEIIGTANISGNSQALELISKFNLNNAPQEQRVSVRIQDLLSQPKWLAQADLTNFKIAPLLDLIFPPNSPWNSLLSQATVMAKLTLDQNQIVVERLSANLNDAQQGKLIASSTVTNYLDALTAPNKAQLNVALVAENIQLPNLMPSKVVSLNSLSFQANGDLSQFTHQIDLVGDFDDYKGLAISSIGSGSLEQVIIDDLTVMSESVNAKLSARIGWADGFAMEATITELLASIPELAAYSSEPVSARGQVVYNKQRITATDFQLSWNDTFVELDGSMHNDDPLIVSLAVPQLDALNLGSYVVGSAEGKFELTGALDKNISITLSELNIKHPDFGDWQNKGIGKVTVPVATPMAFSATGICIAANSRRNTAELCADTTSENSIQNTTITGTALPLSLINRFRNATVAERIWGLANLEAQLSYDASNFTLVSTQGRLYSERTILFALDEEVSTRFEYWEIDWNGNQRNVDAALIAELEHQKGTLLGEIAIEEPFKQAKLDGEILLDIQDLTILQWVLPDLRYENAQAVGAINISGTKLTPEIEGSVELAAQEVGFAQTGLVLSNVRIAAFDNSSSNDTITLNGQAESGDGWISIKGDIQPLMPALDIKIQGDKFRAVQLPTITVDVSPDIDIKLANKRIDITGKIEIPTAIIDQPEIEGTTTTPSSDVRIYENGERVESDPTSIYPLFANVRVTLGENVKVTAFGFDGQLSGNIRVDEAPNRALTATGSIQVKKGFYELYGQRLEIDRGSLIYSGGPISNPGLDLRVSRAKENMMTTENITVGAQVSGTMQEPDFRLYSTPAMPDSEILSYLILGRGSGNTTGGNENLQLQALILLGSKGTDILGESLQETFGFDEFGIDSTMNPNDTSFYIGKYLSPKLYVKYGVGLFENTNTFLIRYLLSEHFIIESTASGEAQGGDIFYTIEK</sequence>
<organism evidence="6 7">
    <name type="scientific">Pseudidiomarina woesei</name>
    <dbReference type="NCBI Taxonomy" id="1381080"/>
    <lineage>
        <taxon>Bacteria</taxon>
        <taxon>Pseudomonadati</taxon>
        <taxon>Pseudomonadota</taxon>
        <taxon>Gammaproteobacteria</taxon>
        <taxon>Alteromonadales</taxon>
        <taxon>Idiomarinaceae</taxon>
        <taxon>Pseudidiomarina</taxon>
    </lineage>
</organism>
<dbReference type="RefSeq" id="WP_055439776.1">
    <property type="nucleotide sequence ID" value="NZ_CYHB01000009.1"/>
</dbReference>
<dbReference type="GO" id="GO:0005886">
    <property type="term" value="C:plasma membrane"/>
    <property type="evidence" value="ECO:0007669"/>
    <property type="project" value="InterPro"/>
</dbReference>
<keyword evidence="2" id="KW-0812">Transmembrane</keyword>
<dbReference type="AlphaFoldDB" id="A0A0K6HC28"/>
<reference evidence="7" key="1">
    <citation type="submission" date="2015-08" db="EMBL/GenBank/DDBJ databases">
        <authorList>
            <person name="Varghese N."/>
        </authorList>
    </citation>
    <scope>NUCLEOTIDE SEQUENCE [LARGE SCALE GENOMIC DNA]</scope>
    <source>
        <strain evidence="7">DSM 27808</strain>
    </source>
</reference>
<name>A0A0K6HC28_9GAMM</name>
<evidence type="ECO:0000256" key="2">
    <source>
        <dbReference type="ARBA" id="ARBA00022692"/>
    </source>
</evidence>
<feature type="domain" description="Translocation and assembly module TamB C-terminal" evidence="5">
    <location>
        <begin position="801"/>
        <end position="1138"/>
    </location>
</feature>
<keyword evidence="3" id="KW-1133">Transmembrane helix</keyword>
<dbReference type="GO" id="GO:0009306">
    <property type="term" value="P:protein secretion"/>
    <property type="evidence" value="ECO:0007669"/>
    <property type="project" value="InterPro"/>
</dbReference>
<proteinExistence type="predicted"/>
<dbReference type="Proteomes" id="UP000182598">
    <property type="component" value="Unassembled WGS sequence"/>
</dbReference>
<evidence type="ECO:0000313" key="6">
    <source>
        <dbReference type="EMBL" id="CUA88316.1"/>
    </source>
</evidence>
<protein>
    <submittedName>
        <fullName evidence="6">Autotransporter translocation and assembly factor TamB</fullName>
    </submittedName>
</protein>
<dbReference type="Pfam" id="PF04357">
    <property type="entry name" value="TamB"/>
    <property type="match status" value="1"/>
</dbReference>
<dbReference type="PANTHER" id="PTHR36985:SF1">
    <property type="entry name" value="TRANSLOCATION AND ASSEMBLY MODULE SUBUNIT TAMB"/>
    <property type="match status" value="1"/>
</dbReference>
<gene>
    <name evidence="6" type="ORF">Ga0061064_2136</name>
</gene>
<evidence type="ECO:0000256" key="3">
    <source>
        <dbReference type="ARBA" id="ARBA00022989"/>
    </source>
</evidence>
<comment type="subcellular location">
    <subcellularLocation>
        <location evidence="1">Membrane</location>
        <topology evidence="1">Single-pass membrane protein</topology>
    </subcellularLocation>
</comment>
<dbReference type="PANTHER" id="PTHR36985">
    <property type="entry name" value="TRANSLOCATION AND ASSEMBLY MODULE SUBUNIT TAMB"/>
    <property type="match status" value="1"/>
</dbReference>
<evidence type="ECO:0000256" key="1">
    <source>
        <dbReference type="ARBA" id="ARBA00004167"/>
    </source>
</evidence>
<dbReference type="InterPro" id="IPR007452">
    <property type="entry name" value="TamB_C"/>
</dbReference>
<dbReference type="GO" id="GO:0097347">
    <property type="term" value="C:TAM protein secretion complex"/>
    <property type="evidence" value="ECO:0007669"/>
    <property type="project" value="TreeGrafter"/>
</dbReference>
<evidence type="ECO:0000313" key="7">
    <source>
        <dbReference type="Proteomes" id="UP000182598"/>
    </source>
</evidence>
<keyword evidence="7" id="KW-1185">Reference proteome</keyword>
<dbReference type="EMBL" id="CYHB01000009">
    <property type="protein sequence ID" value="CUA88316.1"/>
    <property type="molecule type" value="Genomic_DNA"/>
</dbReference>